<proteinExistence type="predicted"/>
<dbReference type="InterPro" id="IPR043136">
    <property type="entry name" value="B30.2/SPRY_sf"/>
</dbReference>
<dbReference type="EMBL" id="CAJNOQ010007697">
    <property type="protein sequence ID" value="CAF1176272.1"/>
    <property type="molecule type" value="Genomic_DNA"/>
</dbReference>
<dbReference type="SUPFAM" id="SSF49899">
    <property type="entry name" value="Concanavalin A-like lectins/glucanases"/>
    <property type="match status" value="1"/>
</dbReference>
<dbReference type="Proteomes" id="UP000663829">
    <property type="component" value="Unassembled WGS sequence"/>
</dbReference>
<keyword evidence="5" id="KW-1185">Reference proteome</keyword>
<dbReference type="EMBL" id="CAJOBA010048310">
    <property type="protein sequence ID" value="CAF4211147.1"/>
    <property type="molecule type" value="Genomic_DNA"/>
</dbReference>
<dbReference type="AlphaFoldDB" id="A0A814UT51"/>
<dbReference type="EMBL" id="CAJOBC010007697">
    <property type="protein sequence ID" value="CAF3940309.1"/>
    <property type="molecule type" value="Genomic_DNA"/>
</dbReference>
<dbReference type="Proteomes" id="UP000681722">
    <property type="component" value="Unassembled WGS sequence"/>
</dbReference>
<protein>
    <submittedName>
        <fullName evidence="1">Uncharacterized protein</fullName>
    </submittedName>
</protein>
<dbReference type="Proteomes" id="UP000677228">
    <property type="component" value="Unassembled WGS sequence"/>
</dbReference>
<dbReference type="EMBL" id="CAJNOK010026569">
    <property type="protein sequence ID" value="CAF1405263.1"/>
    <property type="molecule type" value="Genomic_DNA"/>
</dbReference>
<dbReference type="Gene3D" id="2.60.120.920">
    <property type="match status" value="1"/>
</dbReference>
<sequence>MMNIKAPCSSIDCKGVGVFSCIGCRQTFCHKHSYEHHQELSKELQAISVQHDAIHQQLTATNPVHPVQKEIDEWEAKSLSTIKIVADEARTQVSTTLTENNREIMKDFALLTNELGVGWQTKNYVETDLNKWRNELSKTQQTINSARNMYLDSRDTSLPSINMIKIKFNNSDKFGEIKGSMQLEDHGRIVSHSGSYDSHSSVYGTKLYSNGLHRILIKIDKMHDNYWIFFGISSAIMPMKSDACLSRSAYGWAATSNRRKFVYLNGVLTNGTYAKYNEDIRKGDTIELTLDCHKKKIQLLNERTKQKYDIYVDGRECPFPWRLTTTLHHRGDRLSLI</sequence>
<dbReference type="InterPro" id="IPR013320">
    <property type="entry name" value="ConA-like_dom_sf"/>
</dbReference>
<evidence type="ECO:0000313" key="4">
    <source>
        <dbReference type="EMBL" id="CAF4211147.1"/>
    </source>
</evidence>
<name>A0A814UT51_9BILA</name>
<evidence type="ECO:0000313" key="5">
    <source>
        <dbReference type="Proteomes" id="UP000663829"/>
    </source>
</evidence>
<evidence type="ECO:0000313" key="3">
    <source>
        <dbReference type="EMBL" id="CAF3940309.1"/>
    </source>
</evidence>
<gene>
    <name evidence="1" type="ORF">GPM918_LOCUS22457</name>
    <name evidence="2" type="ORF">OVA965_LOCUS33179</name>
    <name evidence="3" type="ORF">SRO942_LOCUS22455</name>
    <name evidence="4" type="ORF">TMI583_LOCUS34061</name>
</gene>
<evidence type="ECO:0000313" key="1">
    <source>
        <dbReference type="EMBL" id="CAF1176272.1"/>
    </source>
</evidence>
<organism evidence="1 5">
    <name type="scientific">Didymodactylos carnosus</name>
    <dbReference type="NCBI Taxonomy" id="1234261"/>
    <lineage>
        <taxon>Eukaryota</taxon>
        <taxon>Metazoa</taxon>
        <taxon>Spiralia</taxon>
        <taxon>Gnathifera</taxon>
        <taxon>Rotifera</taxon>
        <taxon>Eurotatoria</taxon>
        <taxon>Bdelloidea</taxon>
        <taxon>Philodinida</taxon>
        <taxon>Philodinidae</taxon>
        <taxon>Didymodactylos</taxon>
    </lineage>
</organism>
<accession>A0A814UT51</accession>
<comment type="caution">
    <text evidence="1">The sequence shown here is derived from an EMBL/GenBank/DDBJ whole genome shotgun (WGS) entry which is preliminary data.</text>
</comment>
<reference evidence="1" key="1">
    <citation type="submission" date="2021-02" db="EMBL/GenBank/DDBJ databases">
        <authorList>
            <person name="Nowell W R."/>
        </authorList>
    </citation>
    <scope>NUCLEOTIDE SEQUENCE</scope>
</reference>
<dbReference type="Proteomes" id="UP000682733">
    <property type="component" value="Unassembled WGS sequence"/>
</dbReference>
<evidence type="ECO:0000313" key="2">
    <source>
        <dbReference type="EMBL" id="CAF1405263.1"/>
    </source>
</evidence>